<dbReference type="PANTHER" id="PTHR31003">
    <property type="entry name" value="MYB FAMILY TRANSCRIPTION FACTOR"/>
    <property type="match status" value="1"/>
</dbReference>
<dbReference type="GO" id="GO:0003677">
    <property type="term" value="F:DNA binding"/>
    <property type="evidence" value="ECO:0007669"/>
    <property type="project" value="UniProtKB-KW"/>
</dbReference>
<proteinExistence type="predicted"/>
<protein>
    <submittedName>
        <fullName evidence="1">Uncharacterized protein</fullName>
    </submittedName>
</protein>
<dbReference type="Proteomes" id="UP001177003">
    <property type="component" value="Chromosome 6"/>
</dbReference>
<dbReference type="AlphaFoldDB" id="A0AA35ZFY0"/>
<dbReference type="GO" id="GO:0003700">
    <property type="term" value="F:DNA-binding transcription factor activity"/>
    <property type="evidence" value="ECO:0007669"/>
    <property type="project" value="InterPro"/>
</dbReference>
<dbReference type="InterPro" id="IPR044787">
    <property type="entry name" value="HHO5-like"/>
</dbReference>
<name>A0AA35ZFY0_LACSI</name>
<gene>
    <name evidence="1" type="ORF">LSALG_LOCUS30675</name>
</gene>
<dbReference type="GO" id="GO:0005634">
    <property type="term" value="C:nucleus"/>
    <property type="evidence" value="ECO:0007669"/>
    <property type="project" value="UniProtKB-SubCell"/>
</dbReference>
<evidence type="ECO:0000313" key="1">
    <source>
        <dbReference type="EMBL" id="CAI9291541.1"/>
    </source>
</evidence>
<accession>A0AA35ZFY0</accession>
<reference evidence="1" key="1">
    <citation type="submission" date="2023-04" db="EMBL/GenBank/DDBJ databases">
        <authorList>
            <person name="Vijverberg K."/>
            <person name="Xiong W."/>
            <person name="Schranz E."/>
        </authorList>
    </citation>
    <scope>NUCLEOTIDE SEQUENCE</scope>
</reference>
<organism evidence="1 2">
    <name type="scientific">Lactuca saligna</name>
    <name type="common">Willowleaf lettuce</name>
    <dbReference type="NCBI Taxonomy" id="75948"/>
    <lineage>
        <taxon>Eukaryota</taxon>
        <taxon>Viridiplantae</taxon>
        <taxon>Streptophyta</taxon>
        <taxon>Embryophyta</taxon>
        <taxon>Tracheophyta</taxon>
        <taxon>Spermatophyta</taxon>
        <taxon>Magnoliopsida</taxon>
        <taxon>eudicotyledons</taxon>
        <taxon>Gunneridae</taxon>
        <taxon>Pentapetalae</taxon>
        <taxon>asterids</taxon>
        <taxon>campanulids</taxon>
        <taxon>Asterales</taxon>
        <taxon>Asteraceae</taxon>
        <taxon>Cichorioideae</taxon>
        <taxon>Cichorieae</taxon>
        <taxon>Lactucinae</taxon>
        <taxon>Lactuca</taxon>
    </lineage>
</organism>
<keyword evidence="2" id="KW-1185">Reference proteome</keyword>
<dbReference type="EMBL" id="OX465082">
    <property type="protein sequence ID" value="CAI9291541.1"/>
    <property type="molecule type" value="Genomic_DNA"/>
</dbReference>
<dbReference type="PANTHER" id="PTHR31003:SF30">
    <property type="entry name" value="MYB DOMAIN, PLANT, HOMEODOMAIN-LIKE PROTEIN-RELATED"/>
    <property type="match status" value="1"/>
</dbReference>
<evidence type="ECO:0000313" key="2">
    <source>
        <dbReference type="Proteomes" id="UP001177003"/>
    </source>
</evidence>
<sequence length="131" mass="14625">MLGEDMKESSIPGLSLITPIKERIQVNGITNDEVKSHLHKYKLHIQILPPSTNTSSANQFGVVLEGLWMRSHDSYVESSNNGISNLCSPNTHVLSAPPPSPSSVTTVMTKIGKLLLKRSSLFEFFWENKYR</sequence>